<dbReference type="CDD" id="cd04301">
    <property type="entry name" value="NAT_SF"/>
    <property type="match status" value="1"/>
</dbReference>
<keyword evidence="1" id="KW-0808">Transferase</keyword>
<dbReference type="PANTHER" id="PTHR10545">
    <property type="entry name" value="DIAMINE N-ACETYLTRANSFERASE"/>
    <property type="match status" value="1"/>
</dbReference>
<dbReference type="Gene3D" id="3.40.630.30">
    <property type="match status" value="1"/>
</dbReference>
<name>A0ABZ2KXP7_9BACT</name>
<dbReference type="EMBL" id="CP089983">
    <property type="protein sequence ID" value="WXB02533.1"/>
    <property type="molecule type" value="Genomic_DNA"/>
</dbReference>
<dbReference type="InterPro" id="IPR000182">
    <property type="entry name" value="GNAT_dom"/>
</dbReference>
<feature type="domain" description="N-acetyltransferase" evidence="3">
    <location>
        <begin position="4"/>
        <end position="163"/>
    </location>
</feature>
<evidence type="ECO:0000313" key="5">
    <source>
        <dbReference type="Proteomes" id="UP001374803"/>
    </source>
</evidence>
<organism evidence="4 5">
    <name type="scientific">Pendulispora rubella</name>
    <dbReference type="NCBI Taxonomy" id="2741070"/>
    <lineage>
        <taxon>Bacteria</taxon>
        <taxon>Pseudomonadati</taxon>
        <taxon>Myxococcota</taxon>
        <taxon>Myxococcia</taxon>
        <taxon>Myxococcales</taxon>
        <taxon>Sorangiineae</taxon>
        <taxon>Pendulisporaceae</taxon>
        <taxon>Pendulispora</taxon>
    </lineage>
</organism>
<dbReference type="PANTHER" id="PTHR10545:SF29">
    <property type="entry name" value="GH14572P-RELATED"/>
    <property type="match status" value="1"/>
</dbReference>
<evidence type="ECO:0000256" key="1">
    <source>
        <dbReference type="ARBA" id="ARBA00022679"/>
    </source>
</evidence>
<dbReference type="SUPFAM" id="SSF55729">
    <property type="entry name" value="Acyl-CoA N-acyltransferases (Nat)"/>
    <property type="match status" value="1"/>
</dbReference>
<dbReference type="PROSITE" id="PS51186">
    <property type="entry name" value="GNAT"/>
    <property type="match status" value="1"/>
</dbReference>
<sequence>MSDLSIRRAEAADAPLILEFVRGLAEYEREPNAVVATVEDFLRDGFGDAPLFHVFIAEVREGKTVKPAGFALYFFQYTTWRGKPVLYLEDLFVRPEFRGLRVGRSLLRELAREAVARKCAAVQWLVLDWNADAIAFYERLGARILKEWQPVRIDGAAMIALAEET</sequence>
<gene>
    <name evidence="4" type="ORF">LVJ94_37160</name>
</gene>
<dbReference type="RefSeq" id="WP_394832161.1">
    <property type="nucleotide sequence ID" value="NZ_CP089929.1"/>
</dbReference>
<protein>
    <submittedName>
        <fullName evidence="4">GNAT family N-acetyltransferase</fullName>
    </submittedName>
</protein>
<evidence type="ECO:0000259" key="3">
    <source>
        <dbReference type="PROSITE" id="PS51186"/>
    </source>
</evidence>
<dbReference type="Proteomes" id="UP001374803">
    <property type="component" value="Chromosome"/>
</dbReference>
<reference evidence="4" key="1">
    <citation type="submission" date="2021-12" db="EMBL/GenBank/DDBJ databases">
        <title>Discovery of the Pendulisporaceae a myxobacterial family with distinct sporulation behavior and unique specialized metabolism.</title>
        <authorList>
            <person name="Garcia R."/>
            <person name="Popoff A."/>
            <person name="Bader C.D."/>
            <person name="Loehr J."/>
            <person name="Walesch S."/>
            <person name="Walt C."/>
            <person name="Boldt J."/>
            <person name="Bunk B."/>
            <person name="Haeckl F.J.F.P.J."/>
            <person name="Gunesch A.P."/>
            <person name="Birkelbach J."/>
            <person name="Nuebel U."/>
            <person name="Pietschmann T."/>
            <person name="Bach T."/>
            <person name="Mueller R."/>
        </authorList>
    </citation>
    <scope>NUCLEOTIDE SEQUENCE</scope>
    <source>
        <strain evidence="4">MSr11367</strain>
    </source>
</reference>
<evidence type="ECO:0000256" key="2">
    <source>
        <dbReference type="ARBA" id="ARBA00023315"/>
    </source>
</evidence>
<proteinExistence type="predicted"/>
<dbReference type="Pfam" id="PF00583">
    <property type="entry name" value="Acetyltransf_1"/>
    <property type="match status" value="1"/>
</dbReference>
<evidence type="ECO:0000313" key="4">
    <source>
        <dbReference type="EMBL" id="WXB02533.1"/>
    </source>
</evidence>
<dbReference type="InterPro" id="IPR016181">
    <property type="entry name" value="Acyl_CoA_acyltransferase"/>
</dbReference>
<dbReference type="InterPro" id="IPR051016">
    <property type="entry name" value="Diverse_Substrate_AcTransf"/>
</dbReference>
<accession>A0ABZ2KXP7</accession>
<keyword evidence="5" id="KW-1185">Reference proteome</keyword>
<keyword evidence="2" id="KW-0012">Acyltransferase</keyword>